<evidence type="ECO:0000256" key="25">
    <source>
        <dbReference type="ARBA" id="ARBA00041597"/>
    </source>
</evidence>
<comment type="cofactor">
    <cofactor evidence="2">
        <name>Mg(2+)</name>
        <dbReference type="ChEBI" id="CHEBI:18420"/>
    </cofactor>
</comment>
<evidence type="ECO:0000256" key="26">
    <source>
        <dbReference type="ARBA" id="ARBA00048570"/>
    </source>
</evidence>
<evidence type="ECO:0000256" key="17">
    <source>
        <dbReference type="ARBA" id="ARBA00023264"/>
    </source>
</evidence>
<dbReference type="GO" id="GO:0046872">
    <property type="term" value="F:metal ion binding"/>
    <property type="evidence" value="ECO:0007669"/>
    <property type="project" value="UniProtKB-KW"/>
</dbReference>
<evidence type="ECO:0000256" key="16">
    <source>
        <dbReference type="ARBA" id="ARBA00023211"/>
    </source>
</evidence>
<dbReference type="GO" id="GO:0000139">
    <property type="term" value="C:Golgi membrane"/>
    <property type="evidence" value="ECO:0007669"/>
    <property type="project" value="UniProtKB-SubCell"/>
</dbReference>
<comment type="pathway">
    <text evidence="22">Phospholipid metabolism; phosphatidylcholine biosynthesis; phosphatidylcholine from phosphocholine: step 2/2.</text>
</comment>
<dbReference type="GO" id="GO:0005789">
    <property type="term" value="C:endoplasmic reticulum membrane"/>
    <property type="evidence" value="ECO:0007669"/>
    <property type="project" value="TreeGrafter"/>
</dbReference>
<evidence type="ECO:0000313" key="30">
    <source>
        <dbReference type="Proteomes" id="UP000694559"/>
    </source>
</evidence>
<evidence type="ECO:0000256" key="20">
    <source>
        <dbReference type="ARBA" id="ARBA00036651"/>
    </source>
</evidence>
<keyword evidence="15" id="KW-0594">Phospholipid biosynthesis</keyword>
<feature type="transmembrane region" description="Helical" evidence="28">
    <location>
        <begin position="148"/>
        <end position="173"/>
    </location>
</feature>
<dbReference type="FunFam" id="1.20.120.1760:FF:000002">
    <property type="entry name" value="Choline/ethanolamine phosphotransferase 1"/>
    <property type="match status" value="1"/>
</dbReference>
<evidence type="ECO:0000256" key="28">
    <source>
        <dbReference type="SAM" id="Phobius"/>
    </source>
</evidence>
<keyword evidence="16" id="KW-0464">Manganese</keyword>
<evidence type="ECO:0000256" key="11">
    <source>
        <dbReference type="ARBA" id="ARBA00022989"/>
    </source>
</evidence>
<evidence type="ECO:0000256" key="18">
    <source>
        <dbReference type="ARBA" id="ARBA00035763"/>
    </source>
</evidence>
<keyword evidence="10" id="KW-0460">Magnesium</keyword>
<dbReference type="InterPro" id="IPR000462">
    <property type="entry name" value="CDP-OH_P_trans"/>
</dbReference>
<dbReference type="InterPro" id="IPR014472">
    <property type="entry name" value="CHOPT"/>
</dbReference>
<feature type="transmembrane region" description="Helical" evidence="28">
    <location>
        <begin position="284"/>
        <end position="302"/>
    </location>
</feature>
<dbReference type="Proteomes" id="UP000694559">
    <property type="component" value="Unplaced"/>
</dbReference>
<keyword evidence="17" id="KW-1208">Phospholipid metabolism</keyword>
<evidence type="ECO:0000256" key="4">
    <source>
        <dbReference type="ARBA" id="ARBA00005189"/>
    </source>
</evidence>
<dbReference type="Pfam" id="PF01066">
    <property type="entry name" value="CDP-OH_P_transf"/>
    <property type="match status" value="1"/>
</dbReference>
<comment type="subcellular location">
    <subcellularLocation>
        <location evidence="3">Golgi apparatus membrane</location>
        <topology evidence="3">Multi-pass membrane protein</topology>
    </subcellularLocation>
</comment>
<dbReference type="InterPro" id="IPR043130">
    <property type="entry name" value="CDP-OH_PTrfase_TM_dom"/>
</dbReference>
<organism evidence="29 30">
    <name type="scientific">Naja naja</name>
    <name type="common">Indian cobra</name>
    <dbReference type="NCBI Taxonomy" id="35670"/>
    <lineage>
        <taxon>Eukaryota</taxon>
        <taxon>Metazoa</taxon>
        <taxon>Chordata</taxon>
        <taxon>Craniata</taxon>
        <taxon>Vertebrata</taxon>
        <taxon>Euteleostomi</taxon>
        <taxon>Lepidosauria</taxon>
        <taxon>Squamata</taxon>
        <taxon>Bifurcata</taxon>
        <taxon>Unidentata</taxon>
        <taxon>Episquamata</taxon>
        <taxon>Toxicofera</taxon>
        <taxon>Serpentes</taxon>
        <taxon>Colubroidea</taxon>
        <taxon>Elapidae</taxon>
        <taxon>Elapinae</taxon>
        <taxon>Naja</taxon>
    </lineage>
</organism>
<comment type="similarity">
    <text evidence="5 27">Belongs to the CDP-alcohol phosphatidyltransferase class-I family.</text>
</comment>
<feature type="transmembrane region" description="Helical" evidence="28">
    <location>
        <begin position="185"/>
        <end position="202"/>
    </location>
</feature>
<comment type="cofactor">
    <cofactor evidence="1">
        <name>Mn(2+)</name>
        <dbReference type="ChEBI" id="CHEBI:29035"/>
    </cofactor>
</comment>
<name>A0A8C7E5J7_NAJNA</name>
<keyword evidence="7 27" id="KW-0808">Transferase</keyword>
<feature type="transmembrane region" description="Helical" evidence="28">
    <location>
        <begin position="218"/>
        <end position="237"/>
    </location>
</feature>
<evidence type="ECO:0000256" key="3">
    <source>
        <dbReference type="ARBA" id="ARBA00004653"/>
    </source>
</evidence>
<feature type="transmembrane region" description="Helical" evidence="28">
    <location>
        <begin position="84"/>
        <end position="102"/>
    </location>
</feature>
<evidence type="ECO:0000256" key="8">
    <source>
        <dbReference type="ARBA" id="ARBA00022692"/>
    </source>
</evidence>
<feature type="transmembrane region" description="Helical" evidence="28">
    <location>
        <begin position="48"/>
        <end position="72"/>
    </location>
</feature>
<evidence type="ECO:0000256" key="27">
    <source>
        <dbReference type="RuleBase" id="RU003750"/>
    </source>
</evidence>
<comment type="catalytic activity">
    <reaction evidence="18">
        <text>1-octadecanoyl-2-(5Z,8Z,11Z,14Z-eicosatetraenoyl)-sn-glycerol + CDP-choline = 1-octadecanoyl-2-(5Z,8Z,11Z,14Z-eicosatetraenoyl)-sn-glycero-3-phosphocholine + CMP + H(+)</text>
        <dbReference type="Rhea" id="RHEA:54344"/>
        <dbReference type="ChEBI" id="CHEBI:15378"/>
        <dbReference type="ChEBI" id="CHEBI:58779"/>
        <dbReference type="ChEBI" id="CHEBI:60377"/>
        <dbReference type="ChEBI" id="CHEBI:74965"/>
        <dbReference type="ChEBI" id="CHEBI:75728"/>
    </reaction>
    <physiologicalReaction direction="left-to-right" evidence="18">
        <dbReference type="Rhea" id="RHEA:54345"/>
    </physiologicalReaction>
</comment>
<comment type="pathway">
    <text evidence="4">Lipid metabolism.</text>
</comment>
<evidence type="ECO:0000256" key="2">
    <source>
        <dbReference type="ARBA" id="ARBA00001946"/>
    </source>
</evidence>
<gene>
    <name evidence="29" type="primary">CHPT1</name>
</gene>
<evidence type="ECO:0000256" key="7">
    <source>
        <dbReference type="ARBA" id="ARBA00022679"/>
    </source>
</evidence>
<proteinExistence type="inferred from homology"/>
<keyword evidence="14 28" id="KW-0472">Membrane</keyword>
<dbReference type="AlphaFoldDB" id="A0A8C7E5J7"/>
<comment type="catalytic activity">
    <reaction evidence="20">
        <text>1,2-dioctanoyl-sn-glycerol + CDP-choline = 1,2-dioctanoyl-sn-glycero-3-phosphocholine + CMP + H(+)</text>
        <dbReference type="Rhea" id="RHEA:54232"/>
        <dbReference type="ChEBI" id="CHEBI:15378"/>
        <dbReference type="ChEBI" id="CHEBI:58779"/>
        <dbReference type="ChEBI" id="CHEBI:60377"/>
        <dbReference type="ChEBI" id="CHEBI:76979"/>
        <dbReference type="ChEBI" id="CHEBI:78228"/>
    </reaction>
    <physiologicalReaction direction="left-to-right" evidence="20">
        <dbReference type="Rhea" id="RHEA:54233"/>
    </physiologicalReaction>
</comment>
<dbReference type="GeneTree" id="ENSGT00950000183117"/>
<evidence type="ECO:0000256" key="15">
    <source>
        <dbReference type="ARBA" id="ARBA00023209"/>
    </source>
</evidence>
<keyword evidence="30" id="KW-1185">Reference proteome</keyword>
<comment type="catalytic activity">
    <reaction evidence="19">
        <text>1-hexadecanoyl-2-(4Z,7Z,10Z,13Z,16Z,19Z-docosahexaenoyl)-sn-glycerol + CDP-choline = 1-hexadecanoyl-2-(4Z,7Z,10Z,13Z,16Z,19Z-docosahexaenoyl)-sn-glycero-3-phosphocholine + CMP + H(+)</text>
        <dbReference type="Rhea" id="RHEA:54332"/>
        <dbReference type="ChEBI" id="CHEBI:15378"/>
        <dbReference type="ChEBI" id="CHEBI:58779"/>
        <dbReference type="ChEBI" id="CHEBI:60377"/>
        <dbReference type="ChEBI" id="CHEBI:74963"/>
        <dbReference type="ChEBI" id="CHEBI:82949"/>
    </reaction>
    <physiologicalReaction direction="left-to-right" evidence="19">
        <dbReference type="Rhea" id="RHEA:54333"/>
    </physiologicalReaction>
</comment>
<evidence type="ECO:0000256" key="21">
    <source>
        <dbReference type="ARBA" id="ARBA00036890"/>
    </source>
</evidence>
<accession>A0A8C7E5J7</accession>
<keyword evidence="8 28" id="KW-0812">Transmembrane</keyword>
<sequence length="334" mass="37184">PARPAAFPPLSGAQLKRLEQHSYNASGRSLLEAPLQHYWVWLVERTPLWLAPNAITLTGLVFTLVPSLILMYYCPSATEEAPPWVFLFCALGLFIYQSLDAIDGKQARRTNSSSPLGELFDHGCDSISTVFIGVAACVAVRLGTNPDWLFFCSFAGIFLFYCAHWQTYVSGILRFAKIDVTESEIAIIMMFLLTSFGGTRIWDTKIPLLELELKTLPIAGFLGGTVFSSYNYFRVILGGGVGKNGSTTAVAHMTKSEILLQDTAFIGPGLLFLNQYFSCFIDEYIVLWIALFISLFDLLRYFTGICIQIAAHLHIQVFKLSPPQAVEQVQNHNE</sequence>
<keyword evidence="9" id="KW-0479">Metal-binding</keyword>
<dbReference type="InterPro" id="IPR048254">
    <property type="entry name" value="CDP_ALCOHOL_P_TRANSF_CS"/>
</dbReference>
<dbReference type="GO" id="GO:0004142">
    <property type="term" value="F:diacylglycerol cholinephosphotransferase activity"/>
    <property type="evidence" value="ECO:0007669"/>
    <property type="project" value="UniProtKB-EC"/>
</dbReference>
<dbReference type="PANTHER" id="PTHR10414">
    <property type="entry name" value="ETHANOLAMINEPHOSPHOTRANSFERASE"/>
    <property type="match status" value="1"/>
</dbReference>
<evidence type="ECO:0000256" key="12">
    <source>
        <dbReference type="ARBA" id="ARBA00023034"/>
    </source>
</evidence>
<comment type="catalytic activity">
    <reaction evidence="26">
        <text>CDP-choline + a 1,2-diacyl-sn-glycerol = a 1,2-diacyl-sn-glycero-3-phosphocholine + CMP + H(+)</text>
        <dbReference type="Rhea" id="RHEA:32939"/>
        <dbReference type="ChEBI" id="CHEBI:15378"/>
        <dbReference type="ChEBI" id="CHEBI:17815"/>
        <dbReference type="ChEBI" id="CHEBI:57643"/>
        <dbReference type="ChEBI" id="CHEBI:58779"/>
        <dbReference type="ChEBI" id="CHEBI:60377"/>
        <dbReference type="EC" id="2.7.8.2"/>
    </reaction>
    <physiologicalReaction direction="left-to-right" evidence="26">
        <dbReference type="Rhea" id="RHEA:32940"/>
    </physiologicalReaction>
</comment>
<comment type="catalytic activity">
    <reaction evidence="21">
        <text>1-hexadecanoyl-2-(9Z-octadecenoyl)-sn-glycerol + CDP-choline = 1-hexadecanoyl-2-(9Z-octadecenoyl)-sn-glycero-3-phosphocholine + CMP + H(+)</text>
        <dbReference type="Rhea" id="RHEA:54244"/>
        <dbReference type="ChEBI" id="CHEBI:15378"/>
        <dbReference type="ChEBI" id="CHEBI:58779"/>
        <dbReference type="ChEBI" id="CHEBI:60377"/>
        <dbReference type="ChEBI" id="CHEBI:73001"/>
        <dbReference type="ChEBI" id="CHEBI:75466"/>
    </reaction>
    <physiologicalReaction direction="left-to-right" evidence="21">
        <dbReference type="Rhea" id="RHEA:54245"/>
    </physiologicalReaction>
</comment>
<dbReference type="OrthoDB" id="196717at2759"/>
<evidence type="ECO:0000256" key="5">
    <source>
        <dbReference type="ARBA" id="ARBA00010441"/>
    </source>
</evidence>
<reference evidence="29" key="1">
    <citation type="submission" date="2025-08" db="UniProtKB">
        <authorList>
            <consortium name="Ensembl"/>
        </authorList>
    </citation>
    <scope>IDENTIFICATION</scope>
</reference>
<evidence type="ECO:0000256" key="10">
    <source>
        <dbReference type="ARBA" id="ARBA00022842"/>
    </source>
</evidence>
<dbReference type="EC" id="2.7.8.2" evidence="23"/>
<evidence type="ECO:0000256" key="13">
    <source>
        <dbReference type="ARBA" id="ARBA00023098"/>
    </source>
</evidence>
<dbReference type="Ensembl" id="ENSNNAT00000026438.1">
    <property type="protein sequence ID" value="ENSNNAP00000025217.1"/>
    <property type="gene ID" value="ENSNNAG00000016480.1"/>
</dbReference>
<evidence type="ECO:0000256" key="1">
    <source>
        <dbReference type="ARBA" id="ARBA00001936"/>
    </source>
</evidence>
<evidence type="ECO:0000256" key="9">
    <source>
        <dbReference type="ARBA" id="ARBA00022723"/>
    </source>
</evidence>
<keyword evidence="12" id="KW-0333">Golgi apparatus</keyword>
<dbReference type="Gene3D" id="1.20.120.1760">
    <property type="match status" value="1"/>
</dbReference>
<protein>
    <recommendedName>
        <fullName evidence="24">Cholinephosphotransferase 1</fullName>
        <ecNumber evidence="23">2.7.8.2</ecNumber>
    </recommendedName>
    <alternativeName>
        <fullName evidence="25">Diacylglycerol cholinephosphotransferase 1</fullName>
    </alternativeName>
</protein>
<reference evidence="29" key="2">
    <citation type="submission" date="2025-09" db="UniProtKB">
        <authorList>
            <consortium name="Ensembl"/>
        </authorList>
    </citation>
    <scope>IDENTIFICATION</scope>
</reference>
<evidence type="ECO:0000313" key="29">
    <source>
        <dbReference type="Ensembl" id="ENSNNAP00000025217.1"/>
    </source>
</evidence>
<keyword evidence="11 28" id="KW-1133">Transmembrane helix</keyword>
<keyword evidence="6" id="KW-0444">Lipid biosynthesis</keyword>
<evidence type="ECO:0000256" key="19">
    <source>
        <dbReference type="ARBA" id="ARBA00036100"/>
    </source>
</evidence>
<evidence type="ECO:0000256" key="23">
    <source>
        <dbReference type="ARBA" id="ARBA00038987"/>
    </source>
</evidence>
<keyword evidence="13" id="KW-0443">Lipid metabolism</keyword>
<evidence type="ECO:0000256" key="14">
    <source>
        <dbReference type="ARBA" id="ARBA00023136"/>
    </source>
</evidence>
<dbReference type="PROSITE" id="PS00379">
    <property type="entry name" value="CDP_ALCOHOL_P_TRANSF"/>
    <property type="match status" value="1"/>
</dbReference>
<feature type="transmembrane region" description="Helical" evidence="28">
    <location>
        <begin position="123"/>
        <end position="142"/>
    </location>
</feature>
<evidence type="ECO:0000256" key="6">
    <source>
        <dbReference type="ARBA" id="ARBA00022516"/>
    </source>
</evidence>
<evidence type="ECO:0000256" key="22">
    <source>
        <dbReference type="ARBA" id="ARBA00037890"/>
    </source>
</evidence>
<dbReference type="PANTHER" id="PTHR10414:SF32">
    <property type="entry name" value="CHOLINEPHOSPHOTRANSFERASE 1"/>
    <property type="match status" value="1"/>
</dbReference>
<evidence type="ECO:0000256" key="24">
    <source>
        <dbReference type="ARBA" id="ARBA00040330"/>
    </source>
</evidence>